<organism evidence="1 2">
    <name type="scientific">Rhizobium lusitanum</name>
    <dbReference type="NCBI Taxonomy" id="293958"/>
    <lineage>
        <taxon>Bacteria</taxon>
        <taxon>Pseudomonadati</taxon>
        <taxon>Pseudomonadota</taxon>
        <taxon>Alphaproteobacteria</taxon>
        <taxon>Hyphomicrobiales</taxon>
        <taxon>Rhizobiaceae</taxon>
        <taxon>Rhizobium/Agrobacterium group</taxon>
        <taxon>Rhizobium</taxon>
    </lineage>
</organism>
<dbReference type="AlphaFoldDB" id="A0A6L9UGG5"/>
<name>A0A6L9UGG5_9HYPH</name>
<evidence type="ECO:0000313" key="1">
    <source>
        <dbReference type="EMBL" id="NEI74704.1"/>
    </source>
</evidence>
<evidence type="ECO:0000313" key="2">
    <source>
        <dbReference type="Proteomes" id="UP000483035"/>
    </source>
</evidence>
<dbReference type="Proteomes" id="UP000483035">
    <property type="component" value="Unassembled WGS sequence"/>
</dbReference>
<reference evidence="1 2" key="1">
    <citation type="submission" date="2019-12" db="EMBL/GenBank/DDBJ databases">
        <title>Rhizobium genotypes associated with high levels of biological nitrogen fixation by grain legumes in a temperate-maritime cropping system.</title>
        <authorList>
            <person name="Maluk M."/>
            <person name="Francesc Ferrando Molina F."/>
            <person name="Lopez Del Egido L."/>
            <person name="Lafos M."/>
            <person name="Langarica-Fuentes A."/>
            <person name="Gebre Yohannes G."/>
            <person name="Young M.W."/>
            <person name="Martin P."/>
            <person name="Gantlett R."/>
            <person name="Kenicer G."/>
            <person name="Hawes C."/>
            <person name="Begg G.S."/>
            <person name="Quilliam R.S."/>
            <person name="Squire G.R."/>
            <person name="Poole P.S."/>
            <person name="Young P.W."/>
            <person name="Iannetta P.M."/>
            <person name="James E.K."/>
        </authorList>
    </citation>
    <scope>NUCLEOTIDE SEQUENCE [LARGE SCALE GENOMIC DNA]</scope>
    <source>
        <strain evidence="1 2">JHI1118</strain>
    </source>
</reference>
<sequence length="79" mass="9173">MMLSLLCAVVFRLAHFEVSRIPQRHIDMSTASIRRREYFASFGMRYYLIRVSQLFKESVLNAVQGETRLSLKTTTKKGS</sequence>
<dbReference type="RefSeq" id="WP_163994227.1">
    <property type="nucleotide sequence ID" value="NZ_WUEY01000036.1"/>
</dbReference>
<comment type="caution">
    <text evidence="1">The sequence shown here is derived from an EMBL/GenBank/DDBJ whole genome shotgun (WGS) entry which is preliminary data.</text>
</comment>
<proteinExistence type="predicted"/>
<gene>
    <name evidence="1" type="ORF">GR212_34755</name>
</gene>
<accession>A0A6L9UGG5</accession>
<protein>
    <submittedName>
        <fullName evidence="1">Uncharacterized protein</fullName>
    </submittedName>
</protein>
<dbReference type="EMBL" id="WUEY01000036">
    <property type="protein sequence ID" value="NEI74704.1"/>
    <property type="molecule type" value="Genomic_DNA"/>
</dbReference>